<accession>A0A1X4XUB2</accession>
<dbReference type="STRING" id="1562698.DESAMIL20_2059"/>
<feature type="transmembrane region" description="Helical" evidence="1">
    <location>
        <begin position="46"/>
        <end position="65"/>
    </location>
</feature>
<proteinExistence type="predicted"/>
<protein>
    <submittedName>
        <fullName evidence="2">Uncharacterized protein</fullName>
    </submittedName>
</protein>
<dbReference type="OrthoDB" id="5373068at2"/>
<keyword evidence="1" id="KW-1133">Transmembrane helix</keyword>
<dbReference type="EMBL" id="MDSU01000020">
    <property type="protein sequence ID" value="OSS41121.1"/>
    <property type="molecule type" value="Genomic_DNA"/>
</dbReference>
<keyword evidence="3" id="KW-1185">Reference proteome</keyword>
<evidence type="ECO:0000313" key="3">
    <source>
        <dbReference type="Proteomes" id="UP000194141"/>
    </source>
</evidence>
<name>A0A1X4XUB2_9BACT</name>
<evidence type="ECO:0000256" key="1">
    <source>
        <dbReference type="SAM" id="Phobius"/>
    </source>
</evidence>
<dbReference type="AlphaFoldDB" id="A0A1X4XUB2"/>
<reference evidence="2 3" key="1">
    <citation type="journal article" date="2017" name="Front. Microbiol.">
        <title>Genome Sequence of Desulfurella amilsii Strain TR1 and Comparative Genomics of Desulfurellaceae Family.</title>
        <authorList>
            <person name="Florentino A.P."/>
            <person name="Stams A.J."/>
            <person name="Sanchez-Andrea I."/>
        </authorList>
    </citation>
    <scope>NUCLEOTIDE SEQUENCE [LARGE SCALE GENOMIC DNA]</scope>
    <source>
        <strain evidence="2 3">TR1</strain>
    </source>
</reference>
<evidence type="ECO:0000313" key="2">
    <source>
        <dbReference type="EMBL" id="OSS41121.1"/>
    </source>
</evidence>
<organism evidence="2 3">
    <name type="scientific">Desulfurella amilsii</name>
    <dbReference type="NCBI Taxonomy" id="1562698"/>
    <lineage>
        <taxon>Bacteria</taxon>
        <taxon>Pseudomonadati</taxon>
        <taxon>Campylobacterota</taxon>
        <taxon>Desulfurellia</taxon>
        <taxon>Desulfurellales</taxon>
        <taxon>Desulfurellaceae</taxon>
        <taxon>Desulfurella</taxon>
    </lineage>
</organism>
<keyword evidence="1" id="KW-0472">Membrane</keyword>
<dbReference type="Proteomes" id="UP000194141">
    <property type="component" value="Unassembled WGS sequence"/>
</dbReference>
<feature type="transmembrane region" description="Helical" evidence="1">
    <location>
        <begin position="86"/>
        <end position="115"/>
    </location>
</feature>
<feature type="transmembrane region" description="Helical" evidence="1">
    <location>
        <begin position="12"/>
        <end position="40"/>
    </location>
</feature>
<dbReference type="RefSeq" id="WP_086034783.1">
    <property type="nucleotide sequence ID" value="NZ_MDSU01000020.1"/>
</dbReference>
<sequence>MDKCEDIACMAFNLWAAICFEMLIVLVISIILFISGTIIFSANKNTLFVGIFLIFMIISIFVIYMKFKKASAKNENLNKILPSHKYLIQDAVLIYFSLTIRAIIILLPLLGILAFFSKGDIIGRIYAVVLEFMVGYPSIYWYLKSRSKRL</sequence>
<keyword evidence="1" id="KW-0812">Transmembrane</keyword>
<comment type="caution">
    <text evidence="2">The sequence shown here is derived from an EMBL/GenBank/DDBJ whole genome shotgun (WGS) entry which is preliminary data.</text>
</comment>
<feature type="transmembrane region" description="Helical" evidence="1">
    <location>
        <begin position="121"/>
        <end position="143"/>
    </location>
</feature>
<gene>
    <name evidence="2" type="ORF">DESAMIL20_2059</name>
</gene>